<dbReference type="GO" id="GO:0003677">
    <property type="term" value="F:DNA binding"/>
    <property type="evidence" value="ECO:0007669"/>
    <property type="project" value="UniProtKB-UniRule"/>
</dbReference>
<dbReference type="AlphaFoldDB" id="A0A5P3VU60"/>
<dbReference type="RefSeq" id="WP_151073203.1">
    <property type="nucleotide sequence ID" value="NZ_CP032520.1"/>
</dbReference>
<geneLocation type="plasmid" evidence="3">
    <name>unnamed1</name>
</geneLocation>
<keyword evidence="1 3" id="KW-0238">DNA-binding</keyword>
<dbReference type="Proteomes" id="UP000325743">
    <property type="component" value="Plasmid unnamed1"/>
</dbReference>
<gene>
    <name evidence="3" type="ORF">D2917_32475</name>
</gene>
<dbReference type="Gene3D" id="2.10.260.10">
    <property type="match status" value="1"/>
</dbReference>
<dbReference type="SUPFAM" id="SSF89447">
    <property type="entry name" value="AbrB/MazE/MraZ-like"/>
    <property type="match status" value="1"/>
</dbReference>
<dbReference type="InterPro" id="IPR037914">
    <property type="entry name" value="SpoVT-AbrB_sf"/>
</dbReference>
<dbReference type="InterPro" id="IPR047976">
    <property type="entry name" value="Anti_VapB2-like"/>
</dbReference>
<dbReference type="PROSITE" id="PS51740">
    <property type="entry name" value="SPOVT_ABRB"/>
    <property type="match status" value="1"/>
</dbReference>
<keyword evidence="3" id="KW-0614">Plasmid</keyword>
<feature type="domain" description="SpoVT-AbrB" evidence="2">
    <location>
        <begin position="5"/>
        <end position="47"/>
    </location>
</feature>
<dbReference type="EMBL" id="CP032520">
    <property type="protein sequence ID" value="QEZ48972.1"/>
    <property type="molecule type" value="Genomic_DNA"/>
</dbReference>
<proteinExistence type="predicted"/>
<evidence type="ECO:0000313" key="3">
    <source>
        <dbReference type="EMBL" id="QEZ48972.1"/>
    </source>
</evidence>
<evidence type="ECO:0000259" key="2">
    <source>
        <dbReference type="PROSITE" id="PS51740"/>
    </source>
</evidence>
<evidence type="ECO:0000313" key="4">
    <source>
        <dbReference type="Proteomes" id="UP000325743"/>
    </source>
</evidence>
<accession>A0A5P3VU60</accession>
<protein>
    <submittedName>
        <fullName evidence="3">AbrB/MazE/SpoVT family DNA-binding domain-containing protein</fullName>
    </submittedName>
</protein>
<organism evidence="3 4">
    <name type="scientific">Cupriavidus oxalaticus</name>
    <dbReference type="NCBI Taxonomy" id="96344"/>
    <lineage>
        <taxon>Bacteria</taxon>
        <taxon>Pseudomonadati</taxon>
        <taxon>Pseudomonadota</taxon>
        <taxon>Betaproteobacteria</taxon>
        <taxon>Burkholderiales</taxon>
        <taxon>Burkholderiaceae</taxon>
        <taxon>Cupriavidus</taxon>
    </lineage>
</organism>
<name>A0A5P3VU60_9BURK</name>
<evidence type="ECO:0000256" key="1">
    <source>
        <dbReference type="PROSITE-ProRule" id="PRU01076"/>
    </source>
</evidence>
<sequence length="83" mass="9280">MSTTAKIFTTGRSQAVRLPQEFRFAEREVYIRRDPSTGDVILSRRPDSWDGFLAAIQGSAVPADFLAERAQDEQPRDPLAGLE</sequence>
<reference evidence="3 4" key="1">
    <citation type="submission" date="2018-09" db="EMBL/GenBank/DDBJ databases">
        <title>Complete genome sequence of Cupriavidus oxalaticus T2, a bacterium capable of phenol tolerance and degradation.</title>
        <authorList>
            <person name="Yan J."/>
        </authorList>
    </citation>
    <scope>NUCLEOTIDE SEQUENCE [LARGE SCALE GENOMIC DNA]</scope>
    <source>
        <strain evidence="3 4">T2</strain>
        <plasmid evidence="3 4">unnamed1</plasmid>
    </source>
</reference>
<dbReference type="NCBIfam" id="NF040493">
    <property type="entry name" value="TA_anti_VapB"/>
    <property type="match status" value="1"/>
</dbReference>
<dbReference type="InterPro" id="IPR007159">
    <property type="entry name" value="SpoVT-AbrB_dom"/>
</dbReference>